<feature type="region of interest" description="Disordered" evidence="1">
    <location>
        <begin position="1"/>
        <end position="24"/>
    </location>
</feature>
<dbReference type="InterPro" id="IPR005532">
    <property type="entry name" value="SUMF_dom"/>
</dbReference>
<dbReference type="InterPro" id="IPR051043">
    <property type="entry name" value="Sulfatase_Mod_Factor_Kinase"/>
</dbReference>
<dbReference type="Gene3D" id="3.90.1580.10">
    <property type="entry name" value="paralog of FGE (formylglycine-generating enzyme)"/>
    <property type="match status" value="1"/>
</dbReference>
<dbReference type="EMBL" id="CAADFY010000091">
    <property type="protein sequence ID" value="VFK56582.1"/>
    <property type="molecule type" value="Genomic_DNA"/>
</dbReference>
<evidence type="ECO:0000259" key="2">
    <source>
        <dbReference type="Pfam" id="PF03781"/>
    </source>
</evidence>
<dbReference type="InterPro" id="IPR042095">
    <property type="entry name" value="SUMF_sf"/>
</dbReference>
<evidence type="ECO:0000313" key="5">
    <source>
        <dbReference type="EMBL" id="VFK62850.1"/>
    </source>
</evidence>
<proteinExistence type="predicted"/>
<dbReference type="PANTHER" id="PTHR23150:SF19">
    <property type="entry name" value="FORMYLGLYCINE-GENERATING ENZYME"/>
    <property type="match status" value="1"/>
</dbReference>
<sequence length="185" mass="21134">MIVIPAGEFRMGSPQDEPKRDFDEGPQHRVRIKYRFALGVTEVTFEEYARFVRATGRELPSDSDWGRGKHPVINVSWIDATEYTQWLIRQTGKQYRLPTEAEWEYAARTGTTTPFSTGDCITTSQANYYGKSNYANCGVKTGVYRGKTVPTGSLPANPWDLPWDARKCLGMDRRLLAWRLQKCSL</sequence>
<dbReference type="InterPro" id="IPR016187">
    <property type="entry name" value="CTDL_fold"/>
</dbReference>
<dbReference type="GO" id="GO:0120147">
    <property type="term" value="F:formylglycine-generating oxidase activity"/>
    <property type="evidence" value="ECO:0007669"/>
    <property type="project" value="TreeGrafter"/>
</dbReference>
<accession>A0A451A9Y6</accession>
<dbReference type="PANTHER" id="PTHR23150">
    <property type="entry name" value="SULFATASE MODIFYING FACTOR 1, 2"/>
    <property type="match status" value="1"/>
</dbReference>
<dbReference type="EMBL" id="CAADFX010000162">
    <property type="protein sequence ID" value="VFK61885.1"/>
    <property type="molecule type" value="Genomic_DNA"/>
</dbReference>
<organism evidence="5">
    <name type="scientific">Candidatus Kentrum sp. TUN</name>
    <dbReference type="NCBI Taxonomy" id="2126343"/>
    <lineage>
        <taxon>Bacteria</taxon>
        <taxon>Pseudomonadati</taxon>
        <taxon>Pseudomonadota</taxon>
        <taxon>Gammaproteobacteria</taxon>
        <taxon>Candidatus Kentrum</taxon>
    </lineage>
</organism>
<dbReference type="EMBL" id="CAADFV010000087">
    <property type="protein sequence ID" value="VFK62850.1"/>
    <property type="molecule type" value="Genomic_DNA"/>
</dbReference>
<gene>
    <name evidence="4" type="ORF">BECKTUN1418D_GA0071000_11625</name>
    <name evidence="5" type="ORF">BECKTUN1418E_GA0071001_10878</name>
    <name evidence="3" type="ORF">BECKTUN1418F_GA0071002_10918</name>
</gene>
<dbReference type="SUPFAM" id="SSF56436">
    <property type="entry name" value="C-type lectin-like"/>
    <property type="match status" value="1"/>
</dbReference>
<evidence type="ECO:0000313" key="3">
    <source>
        <dbReference type="EMBL" id="VFK56582.1"/>
    </source>
</evidence>
<feature type="domain" description="Sulfatase-modifying factor enzyme-like" evidence="2">
    <location>
        <begin position="1"/>
        <end position="161"/>
    </location>
</feature>
<evidence type="ECO:0000256" key="1">
    <source>
        <dbReference type="SAM" id="MobiDB-lite"/>
    </source>
</evidence>
<name>A0A451A9Y6_9GAMM</name>
<dbReference type="AlphaFoldDB" id="A0A451A9Y6"/>
<evidence type="ECO:0000313" key="4">
    <source>
        <dbReference type="EMBL" id="VFK61885.1"/>
    </source>
</evidence>
<reference evidence="5" key="1">
    <citation type="submission" date="2019-02" db="EMBL/GenBank/DDBJ databases">
        <authorList>
            <person name="Gruber-Vodicka R. H."/>
            <person name="Seah K. B. B."/>
        </authorList>
    </citation>
    <scope>NUCLEOTIDE SEQUENCE</scope>
    <source>
        <strain evidence="4">BECK_BY1</strain>
        <strain evidence="5">BECK_BY2</strain>
        <strain evidence="3">BECK_BY3</strain>
    </source>
</reference>
<dbReference type="Pfam" id="PF03781">
    <property type="entry name" value="FGE-sulfatase"/>
    <property type="match status" value="1"/>
</dbReference>
<protein>
    <submittedName>
        <fullName evidence="5">Sulfatase-modifying factor enzyme 1</fullName>
    </submittedName>
</protein>